<gene>
    <name evidence="3" type="ORF">QLQ84_11230</name>
</gene>
<dbReference type="PANTHER" id="PTHR45947">
    <property type="entry name" value="SULFOQUINOVOSYL TRANSFERASE SQD2"/>
    <property type="match status" value="1"/>
</dbReference>
<feature type="domain" description="Glycosyl transferase family 1" evidence="1">
    <location>
        <begin position="216"/>
        <end position="382"/>
    </location>
</feature>
<dbReference type="Proteomes" id="UP001244242">
    <property type="component" value="Unassembled WGS sequence"/>
</dbReference>
<dbReference type="PANTHER" id="PTHR45947:SF3">
    <property type="entry name" value="SULFOQUINOVOSYL TRANSFERASE SQD2"/>
    <property type="match status" value="1"/>
</dbReference>
<evidence type="ECO:0000259" key="1">
    <source>
        <dbReference type="Pfam" id="PF00534"/>
    </source>
</evidence>
<evidence type="ECO:0000313" key="3">
    <source>
        <dbReference type="EMBL" id="MDI5934358.1"/>
    </source>
</evidence>
<accession>A0ABT6VK52</accession>
<protein>
    <submittedName>
        <fullName evidence="3">Glycosyltransferase family 4 protein</fullName>
    </submittedName>
</protein>
<dbReference type="InterPro" id="IPR028098">
    <property type="entry name" value="Glyco_trans_4-like_N"/>
</dbReference>
<dbReference type="Gene3D" id="3.40.50.2000">
    <property type="entry name" value="Glycogen Phosphorylase B"/>
    <property type="match status" value="2"/>
</dbReference>
<dbReference type="CDD" id="cd03794">
    <property type="entry name" value="GT4_WbuB-like"/>
    <property type="match status" value="1"/>
</dbReference>
<dbReference type="Pfam" id="PF13439">
    <property type="entry name" value="Glyco_transf_4"/>
    <property type="match status" value="1"/>
</dbReference>
<proteinExistence type="predicted"/>
<evidence type="ECO:0000313" key="4">
    <source>
        <dbReference type="Proteomes" id="UP001244242"/>
    </source>
</evidence>
<keyword evidence="4" id="KW-1185">Reference proteome</keyword>
<sequence>MRILFLSDNFPPETNAPANRLYDHAVRWVQAGHEVTVVTCAPNFPEGQVFPGYRNRWYAVEEWEGIRVVRVKSYITSNEGFLKRTLDYVSFMISGFLGGLFQKRPDVIVASSPQFFAAVGGWALAAVRRKPFVFELRDLWPASIVAVGAMQESRTIRLLEKLELFLYRRARRVVAVTHAFKQDLVERGIDGDKIDVVLNGVDLQRYSHMAADPELQREHGLVDKFVVGYLGTHGMAHALNKVLEAAERLEDREDIVFLFVGAGAAKAGLEAQAKEHGLTNVRFVPRQPKDAMPGYWSLCDLALIPLRDTPVFESVIPSKMFECMAMGIPVLMSLPEGEATGILRDSGAGSCVPPEDPDAMADAIAELKDNDTKRSALKEYGLKAAHVYSRDQQATKMLEALELACEPRDIMEKARRNSS</sequence>
<dbReference type="EMBL" id="JASCQO010000035">
    <property type="protein sequence ID" value="MDI5934358.1"/>
    <property type="molecule type" value="Genomic_DNA"/>
</dbReference>
<comment type="caution">
    <text evidence="3">The sequence shown here is derived from an EMBL/GenBank/DDBJ whole genome shotgun (WGS) entry which is preliminary data.</text>
</comment>
<dbReference type="RefSeq" id="WP_282721817.1">
    <property type="nucleotide sequence ID" value="NZ_JASCQO010000035.1"/>
</dbReference>
<dbReference type="InterPro" id="IPR001296">
    <property type="entry name" value="Glyco_trans_1"/>
</dbReference>
<dbReference type="Pfam" id="PF00534">
    <property type="entry name" value="Glycos_transf_1"/>
    <property type="match status" value="1"/>
</dbReference>
<name>A0ABT6VK52_9GAMM</name>
<dbReference type="SUPFAM" id="SSF53756">
    <property type="entry name" value="UDP-Glycosyltransferase/glycogen phosphorylase"/>
    <property type="match status" value="1"/>
</dbReference>
<organism evidence="3 4">
    <name type="scientific">Halomonas kalidii</name>
    <dbReference type="NCBI Taxonomy" id="3043293"/>
    <lineage>
        <taxon>Bacteria</taxon>
        <taxon>Pseudomonadati</taxon>
        <taxon>Pseudomonadota</taxon>
        <taxon>Gammaproteobacteria</taxon>
        <taxon>Oceanospirillales</taxon>
        <taxon>Halomonadaceae</taxon>
        <taxon>Halomonas</taxon>
    </lineage>
</organism>
<feature type="domain" description="Glycosyltransferase subfamily 4-like N-terminal" evidence="2">
    <location>
        <begin position="20"/>
        <end position="205"/>
    </location>
</feature>
<reference evidence="3 4" key="1">
    <citation type="submission" date="2023-04" db="EMBL/GenBank/DDBJ databases">
        <title>Halomonas strains isolated from rhizosphere soil.</title>
        <authorList>
            <person name="Xu L."/>
            <person name="Sun J.-Q."/>
        </authorList>
    </citation>
    <scope>NUCLEOTIDE SEQUENCE [LARGE SCALE GENOMIC DNA]</scope>
    <source>
        <strain evidence="3 4">LN1S58</strain>
    </source>
</reference>
<dbReference type="InterPro" id="IPR050194">
    <property type="entry name" value="Glycosyltransferase_grp1"/>
</dbReference>
<evidence type="ECO:0000259" key="2">
    <source>
        <dbReference type="Pfam" id="PF13439"/>
    </source>
</evidence>